<dbReference type="EMBL" id="ML977627">
    <property type="protein sequence ID" value="KAF1996293.1"/>
    <property type="molecule type" value="Genomic_DNA"/>
</dbReference>
<accession>A0A6A5W371</accession>
<evidence type="ECO:0000313" key="3">
    <source>
        <dbReference type="Proteomes" id="UP000799779"/>
    </source>
</evidence>
<name>A0A6A5W371_9PLEO</name>
<dbReference type="Proteomes" id="UP000799779">
    <property type="component" value="Unassembled WGS sequence"/>
</dbReference>
<feature type="region of interest" description="Disordered" evidence="1">
    <location>
        <begin position="191"/>
        <end position="210"/>
    </location>
</feature>
<dbReference type="AlphaFoldDB" id="A0A6A5W371"/>
<dbReference type="OrthoDB" id="4789692at2759"/>
<evidence type="ECO:0000256" key="1">
    <source>
        <dbReference type="SAM" id="MobiDB-lite"/>
    </source>
</evidence>
<protein>
    <submittedName>
        <fullName evidence="2">Uncharacterized protein</fullName>
    </submittedName>
</protein>
<feature type="compositionally biased region" description="Basic and acidic residues" evidence="1">
    <location>
        <begin position="416"/>
        <end position="430"/>
    </location>
</feature>
<gene>
    <name evidence="2" type="ORF">P154DRAFT_443771</name>
</gene>
<proteinExistence type="predicted"/>
<feature type="region of interest" description="Disordered" evidence="1">
    <location>
        <begin position="449"/>
        <end position="472"/>
    </location>
</feature>
<reference evidence="2" key="1">
    <citation type="journal article" date="2020" name="Stud. Mycol.">
        <title>101 Dothideomycetes genomes: a test case for predicting lifestyles and emergence of pathogens.</title>
        <authorList>
            <person name="Haridas S."/>
            <person name="Albert R."/>
            <person name="Binder M."/>
            <person name="Bloem J."/>
            <person name="Labutti K."/>
            <person name="Salamov A."/>
            <person name="Andreopoulos B."/>
            <person name="Baker S."/>
            <person name="Barry K."/>
            <person name="Bills G."/>
            <person name="Bluhm B."/>
            <person name="Cannon C."/>
            <person name="Castanera R."/>
            <person name="Culley D."/>
            <person name="Daum C."/>
            <person name="Ezra D."/>
            <person name="Gonzalez J."/>
            <person name="Henrissat B."/>
            <person name="Kuo A."/>
            <person name="Liang C."/>
            <person name="Lipzen A."/>
            <person name="Lutzoni F."/>
            <person name="Magnuson J."/>
            <person name="Mondo S."/>
            <person name="Nolan M."/>
            <person name="Ohm R."/>
            <person name="Pangilinan J."/>
            <person name="Park H.-J."/>
            <person name="Ramirez L."/>
            <person name="Alfaro M."/>
            <person name="Sun H."/>
            <person name="Tritt A."/>
            <person name="Yoshinaga Y."/>
            <person name="Zwiers L.-H."/>
            <person name="Turgeon B."/>
            <person name="Goodwin S."/>
            <person name="Spatafora J."/>
            <person name="Crous P."/>
            <person name="Grigoriev I."/>
        </authorList>
    </citation>
    <scope>NUCLEOTIDE SEQUENCE</scope>
    <source>
        <strain evidence="2">CBS 123094</strain>
    </source>
</reference>
<sequence>MYSKVIELAPEDFKNCPPWFESGNVKSIQTALGKEFAAPETTRSKARYLHQHIVITEILKHIHSYNRIYAKSLEKVKEILKGQDIAAKASTIVFLPYSQSMHPSSQARVYDLLTHEGAHVYPTRSECIFDELKTYDLRALDAVAKEMQTFRPVTCYPGTSSRRCPLSRKTKTIMKRSYSCCSFHVRVVTSKSGRPPCQRQPPKVDDHPEQEHSLEEGYYQWIHQEFVPSLATWGEFRVFIATQPGKTMNSREPYVVHIVKTTWQTGAKDSNKGVEDVFEFKKYDISRITPAHSWPEFPLLNYDSLSAFALGVYKRLLAHNPVGFASLKIGARLDIAVSPDGTGFFVNEVTRWYSADQFSIDTQDAPYDKICRAYAQAFAEVFPVKKVGVSESTTEDDISSKKKEVMVKETISNTSGERREENTTKAKINEEAEADFIPGMVTRSRKRKIEEAMGKGMITRAKRRKTKDLLSE</sequence>
<keyword evidence="3" id="KW-1185">Reference proteome</keyword>
<feature type="region of interest" description="Disordered" evidence="1">
    <location>
        <begin position="410"/>
        <end position="431"/>
    </location>
</feature>
<organism evidence="2 3">
    <name type="scientific">Amniculicola lignicola CBS 123094</name>
    <dbReference type="NCBI Taxonomy" id="1392246"/>
    <lineage>
        <taxon>Eukaryota</taxon>
        <taxon>Fungi</taxon>
        <taxon>Dikarya</taxon>
        <taxon>Ascomycota</taxon>
        <taxon>Pezizomycotina</taxon>
        <taxon>Dothideomycetes</taxon>
        <taxon>Pleosporomycetidae</taxon>
        <taxon>Pleosporales</taxon>
        <taxon>Amniculicolaceae</taxon>
        <taxon>Amniculicola</taxon>
    </lineage>
</organism>
<evidence type="ECO:0000313" key="2">
    <source>
        <dbReference type="EMBL" id="KAF1996293.1"/>
    </source>
</evidence>